<evidence type="ECO:0000256" key="2">
    <source>
        <dbReference type="SAM" id="Phobius"/>
    </source>
</evidence>
<comment type="caution">
    <text evidence="3">The sequence shown here is derived from an EMBL/GenBank/DDBJ whole genome shotgun (WGS) entry which is preliminary data.</text>
</comment>
<keyword evidence="2" id="KW-1133">Transmembrane helix</keyword>
<name>A0AAD5WJQ1_PARTN</name>
<evidence type="ECO:0000256" key="1">
    <source>
        <dbReference type="SAM" id="MobiDB-lite"/>
    </source>
</evidence>
<feature type="transmembrane region" description="Helical" evidence="2">
    <location>
        <begin position="12"/>
        <end position="28"/>
    </location>
</feature>
<protein>
    <submittedName>
        <fullName evidence="3">Uncharacterized protein</fullName>
    </submittedName>
</protein>
<dbReference type="EMBL" id="JAHQIW010007227">
    <property type="protein sequence ID" value="KAJ1373114.1"/>
    <property type="molecule type" value="Genomic_DNA"/>
</dbReference>
<organism evidence="3 4">
    <name type="scientific">Parelaphostrongylus tenuis</name>
    <name type="common">Meningeal worm</name>
    <dbReference type="NCBI Taxonomy" id="148309"/>
    <lineage>
        <taxon>Eukaryota</taxon>
        <taxon>Metazoa</taxon>
        <taxon>Ecdysozoa</taxon>
        <taxon>Nematoda</taxon>
        <taxon>Chromadorea</taxon>
        <taxon>Rhabditida</taxon>
        <taxon>Rhabditina</taxon>
        <taxon>Rhabditomorpha</taxon>
        <taxon>Strongyloidea</taxon>
        <taxon>Metastrongylidae</taxon>
        <taxon>Parelaphostrongylus</taxon>
    </lineage>
</organism>
<keyword evidence="2" id="KW-0472">Membrane</keyword>
<dbReference type="Proteomes" id="UP001196413">
    <property type="component" value="Unassembled WGS sequence"/>
</dbReference>
<accession>A0AAD5WJQ1</accession>
<feature type="region of interest" description="Disordered" evidence="1">
    <location>
        <begin position="71"/>
        <end position="115"/>
    </location>
</feature>
<proteinExistence type="predicted"/>
<keyword evidence="2" id="KW-0812">Transmembrane</keyword>
<sequence length="115" mass="12549">MIKSCARLIPQVLINAASVILLYILSIINEACFRAEVYGVFASESFDPHYYYGQCLIELGRTETDVLKNAKIDVSEADDDDSDDEESEDGIGEEQAETISDANAPTGKYGSSICV</sequence>
<feature type="compositionally biased region" description="Acidic residues" evidence="1">
    <location>
        <begin position="75"/>
        <end position="96"/>
    </location>
</feature>
<evidence type="ECO:0000313" key="3">
    <source>
        <dbReference type="EMBL" id="KAJ1373114.1"/>
    </source>
</evidence>
<dbReference type="AlphaFoldDB" id="A0AAD5WJQ1"/>
<evidence type="ECO:0000313" key="4">
    <source>
        <dbReference type="Proteomes" id="UP001196413"/>
    </source>
</evidence>
<reference evidence="3" key="1">
    <citation type="submission" date="2021-06" db="EMBL/GenBank/DDBJ databases">
        <title>Parelaphostrongylus tenuis whole genome reference sequence.</title>
        <authorList>
            <person name="Garwood T.J."/>
            <person name="Larsen P.A."/>
            <person name="Fountain-Jones N.M."/>
            <person name="Garbe J.R."/>
            <person name="Macchietto M.G."/>
            <person name="Kania S.A."/>
            <person name="Gerhold R.W."/>
            <person name="Richards J.E."/>
            <person name="Wolf T.M."/>
        </authorList>
    </citation>
    <scope>NUCLEOTIDE SEQUENCE</scope>
    <source>
        <strain evidence="3">MNPRO001-30</strain>
        <tissue evidence="3">Meninges</tissue>
    </source>
</reference>
<gene>
    <name evidence="3" type="ORF">KIN20_035449</name>
</gene>
<keyword evidence="4" id="KW-1185">Reference proteome</keyword>